<gene>
    <name evidence="1" type="ORF">BN873_150081</name>
</gene>
<reference evidence="1" key="1">
    <citation type="submission" date="2013-07" db="EMBL/GenBank/DDBJ databases">
        <authorList>
            <person name="McIlroy S."/>
        </authorList>
    </citation>
    <scope>NUCLEOTIDE SEQUENCE [LARGE SCALE GENOMIC DNA]</scope>
    <source>
        <strain evidence="1">Run_A_D11</strain>
    </source>
</reference>
<comment type="caution">
    <text evidence="1">The sequence shown here is derived from an EMBL/GenBank/DDBJ whole genome shotgun (WGS) entry which is preliminary data.</text>
</comment>
<accession>W6MBH2</accession>
<organism evidence="1 2">
    <name type="scientific">Candidatus Competibacter denitrificans Run_A_D11</name>
    <dbReference type="NCBI Taxonomy" id="1400863"/>
    <lineage>
        <taxon>Bacteria</taxon>
        <taxon>Pseudomonadati</taxon>
        <taxon>Pseudomonadota</taxon>
        <taxon>Gammaproteobacteria</taxon>
        <taxon>Candidatus Competibacteraceae</taxon>
        <taxon>Candidatus Competibacter</taxon>
    </lineage>
</organism>
<evidence type="ECO:0000313" key="2">
    <source>
        <dbReference type="Proteomes" id="UP000035760"/>
    </source>
</evidence>
<evidence type="ECO:0000313" key="1">
    <source>
        <dbReference type="EMBL" id="CDI01293.1"/>
    </source>
</evidence>
<protein>
    <submittedName>
        <fullName evidence="1">Uncharacterized protein</fullName>
    </submittedName>
</protein>
<dbReference type="Proteomes" id="UP000035760">
    <property type="component" value="Unassembled WGS sequence"/>
</dbReference>
<name>W6MBH2_9GAMM</name>
<dbReference type="EMBL" id="CBTJ020000020">
    <property type="protein sequence ID" value="CDI01293.1"/>
    <property type="molecule type" value="Genomic_DNA"/>
</dbReference>
<reference evidence="1" key="2">
    <citation type="submission" date="2014-03" db="EMBL/GenBank/DDBJ databases">
        <title>Candidatus Competibacter-lineage genomes retrieved from metagenomes reveal functional metabolic diversity.</title>
        <authorList>
            <person name="McIlroy S.J."/>
            <person name="Albertsen M."/>
            <person name="Andresen E.K."/>
            <person name="Saunders A.M."/>
            <person name="Kristiansen R."/>
            <person name="Stokholm-Bjerregaard M."/>
            <person name="Nielsen K.L."/>
            <person name="Nielsen P.H."/>
        </authorList>
    </citation>
    <scope>NUCLEOTIDE SEQUENCE</scope>
    <source>
        <strain evidence="1">Run_A_D11</strain>
    </source>
</reference>
<proteinExistence type="predicted"/>
<sequence>MAVVAPGLEVQADLALSVDRPVLWVDRLALALALVVVITGQDQARL</sequence>
<keyword evidence="2" id="KW-1185">Reference proteome</keyword>
<dbReference type="AlphaFoldDB" id="W6MBH2"/>
<dbReference type="STRING" id="1400863.BN873_150081"/>